<gene>
    <name evidence="7" type="ORF">SAMN05421753_11890</name>
</gene>
<protein>
    <submittedName>
        <fullName evidence="7">Serine/threonine protein kinase</fullName>
    </submittedName>
</protein>
<dbReference type="RefSeq" id="WP_092054905.1">
    <property type="nucleotide sequence ID" value="NZ_FOQD01000018.1"/>
</dbReference>
<dbReference type="EMBL" id="FOQD01000018">
    <property type="protein sequence ID" value="SFJ33292.1"/>
    <property type="molecule type" value="Genomic_DNA"/>
</dbReference>
<evidence type="ECO:0000313" key="7">
    <source>
        <dbReference type="EMBL" id="SFJ33292.1"/>
    </source>
</evidence>
<dbReference type="InterPro" id="IPR017441">
    <property type="entry name" value="Protein_kinase_ATP_BS"/>
</dbReference>
<dbReference type="GO" id="GO:0004674">
    <property type="term" value="F:protein serine/threonine kinase activity"/>
    <property type="evidence" value="ECO:0007669"/>
    <property type="project" value="UniProtKB-KW"/>
</dbReference>
<dbReference type="PANTHER" id="PTHR43289:SF6">
    <property type="entry name" value="SERINE_THREONINE-PROTEIN KINASE NEKL-3"/>
    <property type="match status" value="1"/>
</dbReference>
<dbReference type="OrthoDB" id="6111975at2"/>
<dbReference type="InterPro" id="IPR011009">
    <property type="entry name" value="Kinase-like_dom_sf"/>
</dbReference>
<organism evidence="7 8">
    <name type="scientific">Planctomicrobium piriforme</name>
    <dbReference type="NCBI Taxonomy" id="1576369"/>
    <lineage>
        <taxon>Bacteria</taxon>
        <taxon>Pseudomonadati</taxon>
        <taxon>Planctomycetota</taxon>
        <taxon>Planctomycetia</taxon>
        <taxon>Planctomycetales</taxon>
        <taxon>Planctomycetaceae</taxon>
        <taxon>Planctomicrobium</taxon>
    </lineage>
</organism>
<dbReference type="PROSITE" id="PS50011">
    <property type="entry name" value="PROTEIN_KINASE_DOM"/>
    <property type="match status" value="1"/>
</dbReference>
<evidence type="ECO:0000256" key="1">
    <source>
        <dbReference type="ARBA" id="ARBA00022679"/>
    </source>
</evidence>
<dbReference type="PANTHER" id="PTHR43289">
    <property type="entry name" value="MITOGEN-ACTIVATED PROTEIN KINASE KINASE KINASE 20-RELATED"/>
    <property type="match status" value="1"/>
</dbReference>
<name>A0A1I3QIB8_9PLAN</name>
<reference evidence="8" key="1">
    <citation type="submission" date="2016-10" db="EMBL/GenBank/DDBJ databases">
        <authorList>
            <person name="Varghese N."/>
            <person name="Submissions S."/>
        </authorList>
    </citation>
    <scope>NUCLEOTIDE SEQUENCE [LARGE SCALE GENOMIC DNA]</scope>
    <source>
        <strain evidence="8">DSM 26348</strain>
    </source>
</reference>
<evidence type="ECO:0000259" key="6">
    <source>
        <dbReference type="PROSITE" id="PS50011"/>
    </source>
</evidence>
<dbReference type="STRING" id="1576369.SAMN05421753_11890"/>
<dbReference type="Gene3D" id="1.10.510.10">
    <property type="entry name" value="Transferase(Phosphotransferase) domain 1"/>
    <property type="match status" value="1"/>
</dbReference>
<dbReference type="PROSITE" id="PS00107">
    <property type="entry name" value="PROTEIN_KINASE_ATP"/>
    <property type="match status" value="1"/>
</dbReference>
<dbReference type="SUPFAM" id="SSF56112">
    <property type="entry name" value="Protein kinase-like (PK-like)"/>
    <property type="match status" value="1"/>
</dbReference>
<keyword evidence="4 5" id="KW-0067">ATP-binding</keyword>
<dbReference type="Pfam" id="PF00069">
    <property type="entry name" value="Pkinase"/>
    <property type="match status" value="1"/>
</dbReference>
<keyword evidence="2 5" id="KW-0547">Nucleotide-binding</keyword>
<keyword evidence="3 7" id="KW-0418">Kinase</keyword>
<dbReference type="AlphaFoldDB" id="A0A1I3QIB8"/>
<dbReference type="SMART" id="SM00220">
    <property type="entry name" value="S_TKc"/>
    <property type="match status" value="1"/>
</dbReference>
<dbReference type="Gene3D" id="3.30.200.20">
    <property type="entry name" value="Phosphorylase Kinase, domain 1"/>
    <property type="match status" value="1"/>
</dbReference>
<dbReference type="InterPro" id="IPR000719">
    <property type="entry name" value="Prot_kinase_dom"/>
</dbReference>
<dbReference type="CDD" id="cd14014">
    <property type="entry name" value="STKc_PknB_like"/>
    <property type="match status" value="1"/>
</dbReference>
<evidence type="ECO:0000256" key="3">
    <source>
        <dbReference type="ARBA" id="ARBA00022777"/>
    </source>
</evidence>
<keyword evidence="1" id="KW-0808">Transferase</keyword>
<accession>A0A1I3QIB8</accession>
<evidence type="ECO:0000256" key="4">
    <source>
        <dbReference type="ARBA" id="ARBA00022840"/>
    </source>
</evidence>
<keyword evidence="8" id="KW-1185">Reference proteome</keyword>
<evidence type="ECO:0000313" key="8">
    <source>
        <dbReference type="Proteomes" id="UP000199518"/>
    </source>
</evidence>
<dbReference type="GO" id="GO:0005524">
    <property type="term" value="F:ATP binding"/>
    <property type="evidence" value="ECO:0007669"/>
    <property type="project" value="UniProtKB-UniRule"/>
</dbReference>
<dbReference type="InterPro" id="IPR008271">
    <property type="entry name" value="Ser/Thr_kinase_AS"/>
</dbReference>
<sequence>MSIPLEQFVRQLQDSGILPGDTLKEFIPPRAAPKDAEELARELVRSKKLTKFQAEEVFKGKARSLVLGNYVLMEKIGAGGMGLVYKAEHRRMHRIVALKLLPSDKMKDPTTVARFEREVTAAAKITHPNIVAALDADCADGVHFLVMEFIDGSDLSRFVKKHGPLSVENAVNSILQAARGLAAAHANGIVHRDIKPANLLLDKKGTVRILDLGLARLTSNDLELPPAELTSTGAIMGTIDYMAPEQAVDVRSADARADLYSLGCSLHYL</sequence>
<dbReference type="Proteomes" id="UP000199518">
    <property type="component" value="Unassembled WGS sequence"/>
</dbReference>
<proteinExistence type="predicted"/>
<evidence type="ECO:0000256" key="5">
    <source>
        <dbReference type="PROSITE-ProRule" id="PRU10141"/>
    </source>
</evidence>
<feature type="domain" description="Protein kinase" evidence="6">
    <location>
        <begin position="70"/>
        <end position="269"/>
    </location>
</feature>
<feature type="binding site" evidence="5">
    <location>
        <position position="99"/>
    </location>
    <ligand>
        <name>ATP</name>
        <dbReference type="ChEBI" id="CHEBI:30616"/>
    </ligand>
</feature>
<dbReference type="PROSITE" id="PS00108">
    <property type="entry name" value="PROTEIN_KINASE_ST"/>
    <property type="match status" value="1"/>
</dbReference>
<evidence type="ECO:0000256" key="2">
    <source>
        <dbReference type="ARBA" id="ARBA00022741"/>
    </source>
</evidence>
<keyword evidence="7" id="KW-0723">Serine/threonine-protein kinase</keyword>